<dbReference type="eggNOG" id="COG0457">
    <property type="taxonomic scope" value="Bacteria"/>
</dbReference>
<name>A8MGD6_ALKOO</name>
<sequence length="1082" mass="126323">MNEKAFYKKIHPDLFSDSKTIKVGKLSKEFFSYFLESLTSQSKEKEFEDFCRKIIEATICPNLLPQTGPTGGGDSKVDSETYPVSESIAETWLYGYNSSAHSERWAFAISAKKDWKPKLKSDVKKIIGTNEEQDRGYTKIFFITNQFVSDKKRAEAEDELRKEHQLDIRILDRTWLLENTFKNDNQKFAISAFNMSDELNDVIEEGTRDIERKRYLDEIEKELQNLEQLKPARIIKLSKESVEIFRELETDKTTIINVLERNLRFAKKYGGVNDHANALYDYCWTMLWWYEERDVYYDKYVELENLYKENIENYFILKELSTLWITLFSNHSKEKKTILNMESHTQLLVDSFDKFISDRENPKRAKLAKYDYQMVRLQNPEMWSNVVEKYIEILKDINFNNDIDLFQLKKILELPVLKGYAKYDELFELLINLLGKQSQNIESSQLLLNRGDDYLDGDIYKAIKFYSRALTKLFHESSKVDLIKTLIKLGAAFQQIGLLWGARSYYVRAFMESINLYFNEGNVIPGLFLSMRSLKYLELRLGRINHSLQFNELELIGLNLYPYETDDEKESERYLQYDGLLAIALLNLKQSAIEQLEMLPDHLSKNELIMSSAALKYMLGYYDEDCVQAMGSKEALDAFMKKLFEQPPSDEFQKLLDTNFLSDEVTLKTKIIGCDVIVNTRRDNLHQELGATLLAMLENMFATSISDQIIPMLSEFVINIVEVKANQFDIQVTKQDNTIRMAISNIKELIEHKNRGLILEKLNIVLAIFTTQIVPLSTELEKIKKSIEEENAMFRSINCSNTLDTFVVHEGDIFFMNKVTTGMKVYKNIREKSIFQDDKLENQEEHENVESIKEVKYEELPEGIDFSKVHHDKIKISDIIYLPLWDEAKWEGLCVWTDGEFEHPPIVGLVFGKKEGLDIFRKWKAESKTNKITIGIITGIDKNNPYWYRVIIGENIIGMNPNEESKPTIINHINRLHTMEAKNDFNMSLLKQAITKHKTFKFIPILKEDLKFQRLRNELAFIKKSESIIIKDVSEINEKDAFLISGITPFDKPVNNTGKELFVEKLIKRKQKMSRNSDKRGC</sequence>
<evidence type="ECO:0000313" key="1">
    <source>
        <dbReference type="EMBL" id="ABW18864.1"/>
    </source>
</evidence>
<organism evidence="1 2">
    <name type="scientific">Alkaliphilus oremlandii (strain OhILAs)</name>
    <name type="common">Clostridium oremlandii (strain OhILAs)</name>
    <dbReference type="NCBI Taxonomy" id="350688"/>
    <lineage>
        <taxon>Bacteria</taxon>
        <taxon>Bacillati</taxon>
        <taxon>Bacillota</taxon>
        <taxon>Clostridia</taxon>
        <taxon>Peptostreptococcales</taxon>
        <taxon>Natronincolaceae</taxon>
        <taxon>Alkaliphilus</taxon>
    </lineage>
</organism>
<evidence type="ECO:0000313" key="2">
    <source>
        <dbReference type="Proteomes" id="UP000000269"/>
    </source>
</evidence>
<dbReference type="STRING" id="350688.Clos_1319"/>
<keyword evidence="2" id="KW-1185">Reference proteome</keyword>
<dbReference type="KEGG" id="aoe:Clos_1319"/>
<dbReference type="EMBL" id="CP000853">
    <property type="protein sequence ID" value="ABW18864.1"/>
    <property type="molecule type" value="Genomic_DNA"/>
</dbReference>
<dbReference type="Proteomes" id="UP000000269">
    <property type="component" value="Chromosome"/>
</dbReference>
<reference evidence="2" key="1">
    <citation type="submission" date="2007-10" db="EMBL/GenBank/DDBJ databases">
        <title>Complete genome of Alkaliphilus oremlandii OhILAs.</title>
        <authorList>
            <person name="Copeland A."/>
            <person name="Lucas S."/>
            <person name="Lapidus A."/>
            <person name="Barry K."/>
            <person name="Detter J.C."/>
            <person name="Glavina del Rio T."/>
            <person name="Hammon N."/>
            <person name="Israni S."/>
            <person name="Dalin E."/>
            <person name="Tice H."/>
            <person name="Pitluck S."/>
            <person name="Chain P."/>
            <person name="Malfatti S."/>
            <person name="Shin M."/>
            <person name="Vergez L."/>
            <person name="Schmutz J."/>
            <person name="Larimer F."/>
            <person name="Land M."/>
            <person name="Hauser L."/>
            <person name="Kyrpides N."/>
            <person name="Mikhailova N."/>
            <person name="Stolz J.F."/>
            <person name="Dawson A."/>
            <person name="Fisher E."/>
            <person name="Crable B."/>
            <person name="Perera E."/>
            <person name="Lisak J."/>
            <person name="Ranganathan M."/>
            <person name="Basu P."/>
            <person name="Richardson P."/>
        </authorList>
    </citation>
    <scope>NUCLEOTIDE SEQUENCE [LARGE SCALE GENOMIC DNA]</scope>
    <source>
        <strain evidence="2">OhILAs</strain>
    </source>
</reference>
<dbReference type="RefSeq" id="WP_012159176.1">
    <property type="nucleotide sequence ID" value="NC_009922.1"/>
</dbReference>
<protein>
    <submittedName>
        <fullName evidence="1">Uncharacterized protein</fullName>
    </submittedName>
</protein>
<gene>
    <name evidence="1" type="ordered locus">Clos_1319</name>
</gene>
<dbReference type="HOGENOM" id="CLU_012613_0_0_9"/>
<proteinExistence type="predicted"/>
<accession>A8MGD6</accession>
<dbReference type="OrthoDB" id="7437075at2"/>
<dbReference type="AlphaFoldDB" id="A8MGD6"/>